<dbReference type="Proteomes" id="UP000299102">
    <property type="component" value="Unassembled WGS sequence"/>
</dbReference>
<evidence type="ECO:0000313" key="1">
    <source>
        <dbReference type="EMBL" id="GBP53836.1"/>
    </source>
</evidence>
<name>A0A4C1WQR7_EUMVA</name>
<evidence type="ECO:0000313" key="2">
    <source>
        <dbReference type="Proteomes" id="UP000299102"/>
    </source>
</evidence>
<dbReference type="AlphaFoldDB" id="A0A4C1WQR7"/>
<gene>
    <name evidence="1" type="ORF">EVAR_42556_1</name>
</gene>
<protein>
    <submittedName>
        <fullName evidence="1">Uncharacterized protein</fullName>
    </submittedName>
</protein>
<organism evidence="1 2">
    <name type="scientific">Eumeta variegata</name>
    <name type="common">Bagworm moth</name>
    <name type="synonym">Eumeta japonica</name>
    <dbReference type="NCBI Taxonomy" id="151549"/>
    <lineage>
        <taxon>Eukaryota</taxon>
        <taxon>Metazoa</taxon>
        <taxon>Ecdysozoa</taxon>
        <taxon>Arthropoda</taxon>
        <taxon>Hexapoda</taxon>
        <taxon>Insecta</taxon>
        <taxon>Pterygota</taxon>
        <taxon>Neoptera</taxon>
        <taxon>Endopterygota</taxon>
        <taxon>Lepidoptera</taxon>
        <taxon>Glossata</taxon>
        <taxon>Ditrysia</taxon>
        <taxon>Tineoidea</taxon>
        <taxon>Psychidae</taxon>
        <taxon>Oiketicinae</taxon>
        <taxon>Eumeta</taxon>
    </lineage>
</organism>
<comment type="caution">
    <text evidence="1">The sequence shown here is derived from an EMBL/GenBank/DDBJ whole genome shotgun (WGS) entry which is preliminary data.</text>
</comment>
<sequence length="117" mass="12682">MWNKTYEYAKPDDTQPTKECLGDELLSFYKDIADLDKVTIEEVKSTPGSPPAPPPPSVVAGAAASETRVDIKHVDATAKGSKKKSKVKISSSMGMKHKTVSSMVAKWQQVADEITSD</sequence>
<proteinExistence type="predicted"/>
<dbReference type="EMBL" id="BGZK01000634">
    <property type="protein sequence ID" value="GBP53836.1"/>
    <property type="molecule type" value="Genomic_DNA"/>
</dbReference>
<accession>A0A4C1WQR7</accession>
<dbReference type="OrthoDB" id="2444812at2759"/>
<reference evidence="1 2" key="1">
    <citation type="journal article" date="2019" name="Commun. Biol.">
        <title>The bagworm genome reveals a unique fibroin gene that provides high tensile strength.</title>
        <authorList>
            <person name="Kono N."/>
            <person name="Nakamura H."/>
            <person name="Ohtoshi R."/>
            <person name="Tomita M."/>
            <person name="Numata K."/>
            <person name="Arakawa K."/>
        </authorList>
    </citation>
    <scope>NUCLEOTIDE SEQUENCE [LARGE SCALE GENOMIC DNA]</scope>
</reference>
<keyword evidence="2" id="KW-1185">Reference proteome</keyword>